<dbReference type="InterPro" id="IPR050109">
    <property type="entry name" value="HTH-type_TetR-like_transc_reg"/>
</dbReference>
<feature type="DNA-binding region" description="H-T-H motif" evidence="4">
    <location>
        <begin position="31"/>
        <end position="50"/>
    </location>
</feature>
<dbReference type="InterPro" id="IPR023772">
    <property type="entry name" value="DNA-bd_HTH_TetR-type_CS"/>
</dbReference>
<dbReference type="PANTHER" id="PTHR30055">
    <property type="entry name" value="HTH-TYPE TRANSCRIPTIONAL REGULATOR RUTR"/>
    <property type="match status" value="1"/>
</dbReference>
<dbReference type="Pfam" id="PF00440">
    <property type="entry name" value="TetR_N"/>
    <property type="match status" value="1"/>
</dbReference>
<accession>A0A7G1KHQ6</accession>
<dbReference type="InterPro" id="IPR001647">
    <property type="entry name" value="HTH_TetR"/>
</dbReference>
<dbReference type="KEGG" id="nwl:NWFMUON74_07760"/>
<evidence type="ECO:0000259" key="5">
    <source>
        <dbReference type="PROSITE" id="PS50977"/>
    </source>
</evidence>
<evidence type="ECO:0000256" key="2">
    <source>
        <dbReference type="ARBA" id="ARBA00023125"/>
    </source>
</evidence>
<name>A0A7G1KHQ6_9NOCA</name>
<evidence type="ECO:0000256" key="4">
    <source>
        <dbReference type="PROSITE-ProRule" id="PRU00335"/>
    </source>
</evidence>
<dbReference type="RefSeq" id="WP_187686624.1">
    <property type="nucleotide sequence ID" value="NZ_AP023396.1"/>
</dbReference>
<sequence>MTRTKPPAQRRGELLDAAEQLLVNKGVDAFTVDDVTVSAGVAKGTFYLHFSNKADLLNALRDRYVRRFADTQLAAARRVAGVAGIEEWMRAGVSEYLREIRLHDVLFHPATYDREAPNPPVETLTQLLAELRPAPPDPLATAVILYSAMHGATDHIAHKPDDENRMLDALTQLCRDLLAPGGSRPSK</sequence>
<keyword evidence="7" id="KW-1185">Reference proteome</keyword>
<reference evidence="6 7" key="1">
    <citation type="submission" date="2020-08" db="EMBL/GenBank/DDBJ databases">
        <title>Genome Sequencing of Nocardia wallacei strain FMUON74 and assembly.</title>
        <authorList>
            <person name="Toyokawa M."/>
            <person name="Uesaka K."/>
        </authorList>
    </citation>
    <scope>NUCLEOTIDE SEQUENCE [LARGE SCALE GENOMIC DNA]</scope>
    <source>
        <strain evidence="6 7">FMUON74</strain>
    </source>
</reference>
<feature type="domain" description="HTH tetR-type" evidence="5">
    <location>
        <begin position="8"/>
        <end position="68"/>
    </location>
</feature>
<dbReference type="PROSITE" id="PS50977">
    <property type="entry name" value="HTH_TETR_2"/>
    <property type="match status" value="1"/>
</dbReference>
<dbReference type="InterPro" id="IPR009057">
    <property type="entry name" value="Homeodomain-like_sf"/>
</dbReference>
<evidence type="ECO:0000313" key="7">
    <source>
        <dbReference type="Proteomes" id="UP000516173"/>
    </source>
</evidence>
<dbReference type="Gene3D" id="1.10.357.10">
    <property type="entry name" value="Tetracycline Repressor, domain 2"/>
    <property type="match status" value="1"/>
</dbReference>
<dbReference type="GO" id="GO:0003700">
    <property type="term" value="F:DNA-binding transcription factor activity"/>
    <property type="evidence" value="ECO:0007669"/>
    <property type="project" value="TreeGrafter"/>
</dbReference>
<protein>
    <submittedName>
        <fullName evidence="6">TetR family transcriptional regulator</fullName>
    </submittedName>
</protein>
<gene>
    <name evidence="6" type="ORF">NWFMUON74_07760</name>
</gene>
<dbReference type="PRINTS" id="PR00455">
    <property type="entry name" value="HTHTETR"/>
</dbReference>
<dbReference type="SUPFAM" id="SSF46689">
    <property type="entry name" value="Homeodomain-like"/>
    <property type="match status" value="1"/>
</dbReference>
<evidence type="ECO:0000256" key="3">
    <source>
        <dbReference type="ARBA" id="ARBA00023163"/>
    </source>
</evidence>
<keyword evidence="2 4" id="KW-0238">DNA-binding</keyword>
<dbReference type="PROSITE" id="PS01081">
    <property type="entry name" value="HTH_TETR_1"/>
    <property type="match status" value="1"/>
</dbReference>
<proteinExistence type="predicted"/>
<dbReference type="EMBL" id="AP023396">
    <property type="protein sequence ID" value="BCK53004.1"/>
    <property type="molecule type" value="Genomic_DNA"/>
</dbReference>
<evidence type="ECO:0000256" key="1">
    <source>
        <dbReference type="ARBA" id="ARBA00023015"/>
    </source>
</evidence>
<dbReference type="Proteomes" id="UP000516173">
    <property type="component" value="Chromosome"/>
</dbReference>
<keyword evidence="3" id="KW-0804">Transcription</keyword>
<keyword evidence="1" id="KW-0805">Transcription regulation</keyword>
<dbReference type="GO" id="GO:0000976">
    <property type="term" value="F:transcription cis-regulatory region binding"/>
    <property type="evidence" value="ECO:0007669"/>
    <property type="project" value="TreeGrafter"/>
</dbReference>
<dbReference type="AlphaFoldDB" id="A0A7G1KHQ6"/>
<dbReference type="GeneID" id="80345396"/>
<evidence type="ECO:0000313" key="6">
    <source>
        <dbReference type="EMBL" id="BCK53004.1"/>
    </source>
</evidence>
<organism evidence="6 7">
    <name type="scientific">Nocardia wallacei</name>
    <dbReference type="NCBI Taxonomy" id="480035"/>
    <lineage>
        <taxon>Bacteria</taxon>
        <taxon>Bacillati</taxon>
        <taxon>Actinomycetota</taxon>
        <taxon>Actinomycetes</taxon>
        <taxon>Mycobacteriales</taxon>
        <taxon>Nocardiaceae</taxon>
        <taxon>Nocardia</taxon>
    </lineage>
</organism>
<dbReference type="PANTHER" id="PTHR30055:SF234">
    <property type="entry name" value="HTH-TYPE TRANSCRIPTIONAL REGULATOR BETI"/>
    <property type="match status" value="1"/>
</dbReference>